<feature type="region of interest" description="Disordered" evidence="1">
    <location>
        <begin position="1"/>
        <end position="33"/>
    </location>
</feature>
<gene>
    <name evidence="2" type="ORF">PXEA_LOCUS18699</name>
</gene>
<dbReference type="Proteomes" id="UP000784294">
    <property type="component" value="Unassembled WGS sequence"/>
</dbReference>
<feature type="compositionally biased region" description="Low complexity" evidence="1">
    <location>
        <begin position="20"/>
        <end position="33"/>
    </location>
</feature>
<evidence type="ECO:0000313" key="2">
    <source>
        <dbReference type="EMBL" id="VEL25259.1"/>
    </source>
</evidence>
<sequence>MLTGPSGTGLFYRSVESRSESTLPSPESSSKSSVSNGIASALNSCSSALNLAATAGSPAVEDRHVCTSGQACTTAALPQPRLFSLPLGGCSVEVSLNAAVDALSAANLLPCTSTPIFGAEIGSGSIKPITDMISPTGGDKKIPSLAGTAVSPSALRVGLLSHLVKASSLHEKAISSAHFASIPLASTTASYLPPSSF</sequence>
<dbReference type="AlphaFoldDB" id="A0A448X0W0"/>
<protein>
    <submittedName>
        <fullName evidence="2">Uncharacterized protein</fullName>
    </submittedName>
</protein>
<accession>A0A448X0W0</accession>
<dbReference type="EMBL" id="CAAALY010072687">
    <property type="protein sequence ID" value="VEL25259.1"/>
    <property type="molecule type" value="Genomic_DNA"/>
</dbReference>
<evidence type="ECO:0000313" key="3">
    <source>
        <dbReference type="Proteomes" id="UP000784294"/>
    </source>
</evidence>
<evidence type="ECO:0000256" key="1">
    <source>
        <dbReference type="SAM" id="MobiDB-lite"/>
    </source>
</evidence>
<proteinExistence type="predicted"/>
<organism evidence="2 3">
    <name type="scientific">Protopolystoma xenopodis</name>
    <dbReference type="NCBI Taxonomy" id="117903"/>
    <lineage>
        <taxon>Eukaryota</taxon>
        <taxon>Metazoa</taxon>
        <taxon>Spiralia</taxon>
        <taxon>Lophotrochozoa</taxon>
        <taxon>Platyhelminthes</taxon>
        <taxon>Monogenea</taxon>
        <taxon>Polyopisthocotylea</taxon>
        <taxon>Polystomatidea</taxon>
        <taxon>Polystomatidae</taxon>
        <taxon>Protopolystoma</taxon>
    </lineage>
</organism>
<reference evidence="2" key="1">
    <citation type="submission" date="2018-11" db="EMBL/GenBank/DDBJ databases">
        <authorList>
            <consortium name="Pathogen Informatics"/>
        </authorList>
    </citation>
    <scope>NUCLEOTIDE SEQUENCE</scope>
</reference>
<name>A0A448X0W0_9PLAT</name>
<comment type="caution">
    <text evidence="2">The sequence shown here is derived from an EMBL/GenBank/DDBJ whole genome shotgun (WGS) entry which is preliminary data.</text>
</comment>
<keyword evidence="3" id="KW-1185">Reference proteome</keyword>